<feature type="transmembrane region" description="Helical" evidence="1">
    <location>
        <begin position="64"/>
        <end position="92"/>
    </location>
</feature>
<evidence type="ECO:0000313" key="3">
    <source>
        <dbReference type="Proteomes" id="UP000317422"/>
    </source>
</evidence>
<feature type="transmembrane region" description="Helical" evidence="1">
    <location>
        <begin position="333"/>
        <end position="359"/>
    </location>
</feature>
<sequence length="392" mass="40307">MVPDTGQRPAHPRPHPRRGWRARWPLWSALAWSAGTVVLALAWANGVVPHPYDSLADRGWAGSVLTAAGPAAGTRVVLALGLAGAACAVLALRGPSRPAARRAVLVWVWATAAVTSVLLVHGALLALLGYSLVAPVLGVFVPGMWSAYVATVATPGHAFVLHCVLGGLLWGWAALTRGREVRGACVSCGRGADWTPSRERATRGRALRAGRVAVSVAAAGTLVYPALRLPWVVGLPVAMDASGWETLRAEPGMIAVGVGLGTAALCGVVLMLGLVRDWGVRFPRWMVGLAGRRVPVSLAALPAGVVALGFTAQGRGASMALLLGEVTTPVGEAWVHVAALAALLPGGLALGAATAAYVVRRRAACRDCGRGLPEQLPGAGVRTTSSPVPEAR</sequence>
<keyword evidence="1" id="KW-1133">Transmembrane helix</keyword>
<feature type="transmembrane region" description="Helical" evidence="1">
    <location>
        <begin position="24"/>
        <end position="44"/>
    </location>
</feature>
<keyword evidence="1" id="KW-0472">Membrane</keyword>
<feature type="transmembrane region" description="Helical" evidence="1">
    <location>
        <begin position="253"/>
        <end position="275"/>
    </location>
</feature>
<comment type="caution">
    <text evidence="2">The sequence shown here is derived from an EMBL/GenBank/DDBJ whole genome shotgun (WGS) entry which is preliminary data.</text>
</comment>
<name>A0A543N7P4_9ACTN</name>
<dbReference type="Proteomes" id="UP000317422">
    <property type="component" value="Unassembled WGS sequence"/>
</dbReference>
<proteinExistence type="predicted"/>
<gene>
    <name evidence="2" type="ORF">FHX37_4580</name>
</gene>
<feature type="transmembrane region" description="Helical" evidence="1">
    <location>
        <begin position="145"/>
        <end position="172"/>
    </location>
</feature>
<reference evidence="2 3" key="1">
    <citation type="submission" date="2019-06" db="EMBL/GenBank/DDBJ databases">
        <title>Sequencing the genomes of 1000 actinobacteria strains.</title>
        <authorList>
            <person name="Klenk H.-P."/>
        </authorList>
    </citation>
    <scope>NUCLEOTIDE SEQUENCE [LARGE SCALE GENOMIC DNA]</scope>
    <source>
        <strain evidence="2 3">DSM 45015</strain>
    </source>
</reference>
<feature type="transmembrane region" description="Helical" evidence="1">
    <location>
        <begin position="104"/>
        <end position="133"/>
    </location>
</feature>
<dbReference type="EMBL" id="VFQC01000003">
    <property type="protein sequence ID" value="TQN27849.1"/>
    <property type="molecule type" value="Genomic_DNA"/>
</dbReference>
<keyword evidence="1" id="KW-0812">Transmembrane</keyword>
<dbReference type="AlphaFoldDB" id="A0A543N7P4"/>
<accession>A0A543N7P4</accession>
<evidence type="ECO:0000313" key="2">
    <source>
        <dbReference type="EMBL" id="TQN27849.1"/>
    </source>
</evidence>
<keyword evidence="3" id="KW-1185">Reference proteome</keyword>
<feature type="transmembrane region" description="Helical" evidence="1">
    <location>
        <begin position="296"/>
        <end position="313"/>
    </location>
</feature>
<protein>
    <submittedName>
        <fullName evidence="2">Uncharacterized protein</fullName>
    </submittedName>
</protein>
<evidence type="ECO:0000256" key="1">
    <source>
        <dbReference type="SAM" id="Phobius"/>
    </source>
</evidence>
<organism evidence="2 3">
    <name type="scientific">Haloactinospora alba</name>
    <dbReference type="NCBI Taxonomy" id="405555"/>
    <lineage>
        <taxon>Bacteria</taxon>
        <taxon>Bacillati</taxon>
        <taxon>Actinomycetota</taxon>
        <taxon>Actinomycetes</taxon>
        <taxon>Streptosporangiales</taxon>
        <taxon>Nocardiopsidaceae</taxon>
        <taxon>Haloactinospora</taxon>
    </lineage>
</organism>
<feature type="transmembrane region" description="Helical" evidence="1">
    <location>
        <begin position="212"/>
        <end position="233"/>
    </location>
</feature>